<feature type="transmembrane region" description="Helical" evidence="1">
    <location>
        <begin position="228"/>
        <end position="248"/>
    </location>
</feature>
<gene>
    <name evidence="3" type="ORF">PK98_05015</name>
</gene>
<proteinExistence type="predicted"/>
<dbReference type="EMBL" id="JTDN01000001">
    <property type="protein sequence ID" value="KHL25938.1"/>
    <property type="molecule type" value="Genomic_DNA"/>
</dbReference>
<keyword evidence="4" id="KW-1185">Reference proteome</keyword>
<feature type="transmembrane region" description="Helical" evidence="1">
    <location>
        <begin position="365"/>
        <end position="384"/>
    </location>
</feature>
<dbReference type="InterPro" id="IPR052529">
    <property type="entry name" value="Bact_Transport_Assoc"/>
</dbReference>
<protein>
    <recommendedName>
        <fullName evidence="2">DUF418 domain-containing protein</fullName>
    </recommendedName>
</protein>
<name>A0A0B2BWD2_9SPHN</name>
<feature type="transmembrane region" description="Helical" evidence="1">
    <location>
        <begin position="300"/>
        <end position="316"/>
    </location>
</feature>
<evidence type="ECO:0000259" key="2">
    <source>
        <dbReference type="Pfam" id="PF04235"/>
    </source>
</evidence>
<organism evidence="3 4">
    <name type="scientific">Croceibacterium mercuriale</name>
    <dbReference type="NCBI Taxonomy" id="1572751"/>
    <lineage>
        <taxon>Bacteria</taxon>
        <taxon>Pseudomonadati</taxon>
        <taxon>Pseudomonadota</taxon>
        <taxon>Alphaproteobacteria</taxon>
        <taxon>Sphingomonadales</taxon>
        <taxon>Erythrobacteraceae</taxon>
        <taxon>Croceibacterium</taxon>
    </lineage>
</organism>
<feature type="transmembrane region" description="Helical" evidence="1">
    <location>
        <begin position="337"/>
        <end position="359"/>
    </location>
</feature>
<keyword evidence="1" id="KW-0812">Transmembrane</keyword>
<dbReference type="OrthoDB" id="9807744at2"/>
<reference evidence="3 4" key="1">
    <citation type="submission" date="2014-11" db="EMBL/GenBank/DDBJ databases">
        <title>Draft genome sequence of Kirrobacter mercurialis.</title>
        <authorList>
            <person name="Coil D.A."/>
            <person name="Eisen J.A."/>
        </authorList>
    </citation>
    <scope>NUCLEOTIDE SEQUENCE [LARGE SCALE GENOMIC DNA]</scope>
    <source>
        <strain evidence="3 4">Coronado</strain>
    </source>
</reference>
<sequence length="415" mass="45782">MAPLASDRIPTLDILRGLAVMGIFSVNVVGMAMIEAAYFYPPAFGFDGIADRVMWAANFILVDGKIRALFSMLFGAGIALVCERAAASGREPWRVHYPRMVMLLGFGLAHYYLLLWGDILANYALMGMIGFVFWRLPAERLLVLALVGFALSNAPAVLYSQQLATMHALETAGGTPEERAAIATWRTSLIPAPAVIAADVAAHRSVAAHAERMWRENPLRPFESVPGYGIETLALMLLGMAGYRSGFLTGAWPRRRTVQVAAWCSAASLLYFGASAWAILQADFDPFTFVPLDQYWAGPLRPVAGAGYAAAIILLFPRSGAVADRVAAVGRMAFSNYLGASLVGALLFNGSGFGLYGQLSRAQCWLFVPPVWALMLWWSPWWLARFRYGPLEWAWRSLARWRWEPLRRVKEKDHG</sequence>
<feature type="transmembrane region" description="Helical" evidence="1">
    <location>
        <begin position="260"/>
        <end position="280"/>
    </location>
</feature>
<dbReference type="PANTHER" id="PTHR30590:SF2">
    <property type="entry name" value="INNER MEMBRANE PROTEIN"/>
    <property type="match status" value="1"/>
</dbReference>
<dbReference type="Proteomes" id="UP000030988">
    <property type="component" value="Unassembled WGS sequence"/>
</dbReference>
<dbReference type="PANTHER" id="PTHR30590">
    <property type="entry name" value="INNER MEMBRANE PROTEIN"/>
    <property type="match status" value="1"/>
</dbReference>
<keyword evidence="1" id="KW-1133">Transmembrane helix</keyword>
<feature type="domain" description="DUF418" evidence="2">
    <location>
        <begin position="243"/>
        <end position="401"/>
    </location>
</feature>
<comment type="caution">
    <text evidence="3">The sequence shown here is derived from an EMBL/GenBank/DDBJ whole genome shotgun (WGS) entry which is preliminary data.</text>
</comment>
<feature type="transmembrane region" description="Helical" evidence="1">
    <location>
        <begin position="141"/>
        <end position="159"/>
    </location>
</feature>
<dbReference type="STRING" id="1572751.PK98_05015"/>
<dbReference type="InterPro" id="IPR007349">
    <property type="entry name" value="DUF418"/>
</dbReference>
<keyword evidence="1" id="KW-0472">Membrane</keyword>
<dbReference type="RefSeq" id="WP_039094747.1">
    <property type="nucleotide sequence ID" value="NZ_JTDN01000001.1"/>
</dbReference>
<evidence type="ECO:0000313" key="4">
    <source>
        <dbReference type="Proteomes" id="UP000030988"/>
    </source>
</evidence>
<feature type="transmembrane region" description="Helical" evidence="1">
    <location>
        <begin position="18"/>
        <end position="40"/>
    </location>
</feature>
<evidence type="ECO:0000256" key="1">
    <source>
        <dbReference type="SAM" id="Phobius"/>
    </source>
</evidence>
<evidence type="ECO:0000313" key="3">
    <source>
        <dbReference type="EMBL" id="KHL25938.1"/>
    </source>
</evidence>
<dbReference type="AlphaFoldDB" id="A0A0B2BWD2"/>
<dbReference type="Pfam" id="PF04235">
    <property type="entry name" value="DUF418"/>
    <property type="match status" value="1"/>
</dbReference>
<accession>A0A0B2BWD2</accession>
<feature type="transmembrane region" description="Helical" evidence="1">
    <location>
        <begin position="119"/>
        <end position="136"/>
    </location>
</feature>